<organism evidence="1 2">
    <name type="scientific">Punica granatum</name>
    <name type="common">Pomegranate</name>
    <dbReference type="NCBI Taxonomy" id="22663"/>
    <lineage>
        <taxon>Eukaryota</taxon>
        <taxon>Viridiplantae</taxon>
        <taxon>Streptophyta</taxon>
        <taxon>Embryophyta</taxon>
        <taxon>Tracheophyta</taxon>
        <taxon>Spermatophyta</taxon>
        <taxon>Magnoliopsida</taxon>
        <taxon>eudicotyledons</taxon>
        <taxon>Gunneridae</taxon>
        <taxon>Pentapetalae</taxon>
        <taxon>rosids</taxon>
        <taxon>malvids</taxon>
        <taxon>Myrtales</taxon>
        <taxon>Lythraceae</taxon>
        <taxon>Punica</taxon>
    </lineage>
</organism>
<evidence type="ECO:0000313" key="1">
    <source>
        <dbReference type="EMBL" id="OWM79037.1"/>
    </source>
</evidence>
<protein>
    <submittedName>
        <fullName evidence="1">Uncharacterized protein</fullName>
    </submittedName>
</protein>
<dbReference type="EMBL" id="MTKT01002492">
    <property type="protein sequence ID" value="OWM79037.1"/>
    <property type="molecule type" value="Genomic_DNA"/>
</dbReference>
<dbReference type="Proteomes" id="UP000197138">
    <property type="component" value="Unassembled WGS sequence"/>
</dbReference>
<reference evidence="2" key="1">
    <citation type="journal article" date="2017" name="Plant J.">
        <title>The pomegranate (Punica granatum L.) genome and the genomics of punicalagin biosynthesis.</title>
        <authorList>
            <person name="Qin G."/>
            <person name="Xu C."/>
            <person name="Ming R."/>
            <person name="Tang H."/>
            <person name="Guyot R."/>
            <person name="Kramer E.M."/>
            <person name="Hu Y."/>
            <person name="Yi X."/>
            <person name="Qi Y."/>
            <person name="Xu X."/>
            <person name="Gao Z."/>
            <person name="Pan H."/>
            <person name="Jian J."/>
            <person name="Tian Y."/>
            <person name="Yue Z."/>
            <person name="Xu Y."/>
        </authorList>
    </citation>
    <scope>NUCLEOTIDE SEQUENCE [LARGE SCALE GENOMIC DNA]</scope>
    <source>
        <strain evidence="2">cv. Dabenzi</strain>
    </source>
</reference>
<dbReference type="AlphaFoldDB" id="A0A218X227"/>
<accession>A0A218X227</accession>
<sequence>MAEFLPNLDDGELWLPSDIFLNDVAATHYRRRLGPRRFSSLDELSRSFSAFTLLPPRPSADSITVPPALSLSPKYFENSMRPTQYCTVITSPATGPLAAAMTTFGAAHHKYDRSNCMPFAVAPKLLYDEYRLLQRARMPQVGSHVEARAGVLPDRVKNQLAISCPGRGASRRECGGTGVFLPRVGAYTSASDFRRKRGTRNTLDIKISEQMNSIVTDGVVARQEKERHYQVPPEMALPHDWTKLDMSLYRNPTFQFSVGSVSMINKADNSVLLVKWEANAWQCNANHAPNAEETGGPAGRARPPVGAPVLVEKDALLFDPS</sequence>
<name>A0A218X227_PUNGR</name>
<proteinExistence type="predicted"/>
<gene>
    <name evidence="1" type="ORF">CDL15_Pgr003208</name>
</gene>
<dbReference type="PANTHER" id="PTHR33356:SF34">
    <property type="match status" value="1"/>
</dbReference>
<dbReference type="PANTHER" id="PTHR33356">
    <property type="entry name" value="TIP41-LIKE PROTEIN"/>
    <property type="match status" value="1"/>
</dbReference>
<comment type="caution">
    <text evidence="1">The sequence shown here is derived from an EMBL/GenBank/DDBJ whole genome shotgun (WGS) entry which is preliminary data.</text>
</comment>
<evidence type="ECO:0000313" key="2">
    <source>
        <dbReference type="Proteomes" id="UP000197138"/>
    </source>
</evidence>